<evidence type="ECO:0000259" key="21">
    <source>
        <dbReference type="PROSITE" id="PS51385"/>
    </source>
</evidence>
<comment type="subunit">
    <text evidence="17">Homotetramer.</text>
</comment>
<dbReference type="GO" id="GO:0005524">
    <property type="term" value="F:ATP binding"/>
    <property type="evidence" value="ECO:0007669"/>
    <property type="project" value="UniProtKB-UniRule"/>
</dbReference>
<feature type="domain" description="YjeF N-terminal" evidence="21">
    <location>
        <begin position="1"/>
        <end position="203"/>
    </location>
</feature>
<dbReference type="GO" id="GO:0052855">
    <property type="term" value="F:ADP-dependent NAD(P)H-hydrate dehydratase activity"/>
    <property type="evidence" value="ECO:0007669"/>
    <property type="project" value="UniProtKB-UniRule"/>
</dbReference>
<comment type="function">
    <text evidence="14 19">Bifunctional enzyme that catalyzes the epimerization of the S- and R-forms of NAD(P)HX and the dehydration of the S-form of NAD(P)HX at the expense of ADP, which is converted to AMP. This allows the repair of both epimers of NAD(P)HX, a damaged form of NAD(P)H that is a result of enzymatic or heat-dependent hydration.</text>
</comment>
<dbReference type="Pfam" id="PF01256">
    <property type="entry name" value="Carb_kinase"/>
    <property type="match status" value="1"/>
</dbReference>
<comment type="similarity">
    <text evidence="3 19">In the N-terminal section; belongs to the NnrE/AIBP family.</text>
</comment>
<dbReference type="InterPro" id="IPR000631">
    <property type="entry name" value="CARKD"/>
</dbReference>
<dbReference type="GO" id="GO:0046872">
    <property type="term" value="F:metal ion binding"/>
    <property type="evidence" value="ECO:0007669"/>
    <property type="project" value="UniProtKB-UniRule"/>
</dbReference>
<evidence type="ECO:0000256" key="7">
    <source>
        <dbReference type="ARBA" id="ARBA00022840"/>
    </source>
</evidence>
<dbReference type="GO" id="GO:0110051">
    <property type="term" value="P:metabolite repair"/>
    <property type="evidence" value="ECO:0007669"/>
    <property type="project" value="TreeGrafter"/>
</dbReference>
<dbReference type="SUPFAM" id="SSF53613">
    <property type="entry name" value="Ribokinase-like"/>
    <property type="match status" value="1"/>
</dbReference>
<evidence type="ECO:0000256" key="15">
    <source>
        <dbReference type="ARBA" id="ARBA00048238"/>
    </source>
</evidence>
<comment type="cofactor">
    <cofactor evidence="18 19">
        <name>K(+)</name>
        <dbReference type="ChEBI" id="CHEBI:29103"/>
    </cofactor>
    <text evidence="18 19">Binds 1 potassium ion per subunit.</text>
</comment>
<dbReference type="EC" id="5.1.99.6" evidence="19"/>
<comment type="function">
    <text evidence="17">Catalyzes the dehydration of the S-form of NAD(P)HX at the expense of ADP, which is converted to AMP. Together with NAD(P)HX epimerase, which catalyzes the epimerization of the S- and R-forms, the enzyme allows the repair of both epimers of NAD(P)HX, a damaged form of NAD(P)H that is a result of enzymatic or heat-dependent hydration.</text>
</comment>
<comment type="cofactor">
    <cofactor evidence="17">
        <name>Mg(2+)</name>
        <dbReference type="ChEBI" id="CHEBI:18420"/>
    </cofactor>
</comment>
<keyword evidence="6 17" id="KW-0547">Nucleotide-binding</keyword>
<gene>
    <name evidence="18" type="primary">nnrE</name>
    <name evidence="17" type="synonym">nnrD</name>
    <name evidence="22" type="ORF">APY04_3132</name>
</gene>
<feature type="binding site" evidence="17">
    <location>
        <position position="430"/>
    </location>
    <ligand>
        <name>(6S)-NADPHX</name>
        <dbReference type="ChEBI" id="CHEBI:64076"/>
    </ligand>
</feature>
<feature type="binding site" evidence="18">
    <location>
        <begin position="52"/>
        <end position="56"/>
    </location>
    <ligand>
        <name>(6S)-NADPHX</name>
        <dbReference type="ChEBI" id="CHEBI:64076"/>
    </ligand>
</feature>
<feature type="binding site" evidence="17">
    <location>
        <position position="366"/>
    </location>
    <ligand>
        <name>(6S)-NADPHX</name>
        <dbReference type="ChEBI" id="CHEBI:64076"/>
    </ligand>
</feature>
<comment type="caution">
    <text evidence="17">Lacks conserved residue(s) required for the propagation of feature annotation.</text>
</comment>
<evidence type="ECO:0000256" key="17">
    <source>
        <dbReference type="HAMAP-Rule" id="MF_01965"/>
    </source>
</evidence>
<dbReference type="EC" id="4.2.1.136" evidence="19"/>
<dbReference type="HAMAP" id="MF_01966">
    <property type="entry name" value="NADHX_epimerase"/>
    <property type="match status" value="1"/>
</dbReference>
<keyword evidence="10 17" id="KW-0520">NAD</keyword>
<dbReference type="Pfam" id="PF03853">
    <property type="entry name" value="YjeF_N"/>
    <property type="match status" value="1"/>
</dbReference>
<name>A0A109BAY1_HYPSL</name>
<evidence type="ECO:0000256" key="9">
    <source>
        <dbReference type="ARBA" id="ARBA00022958"/>
    </source>
</evidence>
<dbReference type="NCBIfam" id="TIGR00197">
    <property type="entry name" value="yjeF_nterm"/>
    <property type="match status" value="1"/>
</dbReference>
<keyword evidence="5 18" id="KW-0479">Metal-binding</keyword>
<feature type="binding site" evidence="17">
    <location>
        <position position="248"/>
    </location>
    <ligand>
        <name>(6S)-NADPHX</name>
        <dbReference type="ChEBI" id="CHEBI:64076"/>
    </ligand>
</feature>
<dbReference type="PANTHER" id="PTHR12592">
    <property type="entry name" value="ATP-DEPENDENT (S)-NAD(P)H-HYDRATE DEHYDRATASE FAMILY MEMBER"/>
    <property type="match status" value="1"/>
</dbReference>
<accession>A0A109BAY1</accession>
<dbReference type="GO" id="GO:0046496">
    <property type="term" value="P:nicotinamide nucleotide metabolic process"/>
    <property type="evidence" value="ECO:0007669"/>
    <property type="project" value="UniProtKB-UniRule"/>
</dbReference>
<evidence type="ECO:0000256" key="11">
    <source>
        <dbReference type="ARBA" id="ARBA00023235"/>
    </source>
</evidence>
<evidence type="ECO:0000256" key="2">
    <source>
        <dbReference type="ARBA" id="ARBA00000909"/>
    </source>
</evidence>
<dbReference type="PANTHER" id="PTHR12592:SF0">
    <property type="entry name" value="ATP-DEPENDENT (S)-NAD(P)H-HYDRATE DEHYDRATASE"/>
    <property type="match status" value="1"/>
</dbReference>
<dbReference type="PIRSF" id="PIRSF017184">
    <property type="entry name" value="Nnr"/>
    <property type="match status" value="1"/>
</dbReference>
<evidence type="ECO:0000256" key="1">
    <source>
        <dbReference type="ARBA" id="ARBA00000013"/>
    </source>
</evidence>
<feature type="binding site" evidence="18">
    <location>
        <position position="146"/>
    </location>
    <ligand>
        <name>(6S)-NADPHX</name>
        <dbReference type="ChEBI" id="CHEBI:64076"/>
    </ligand>
</feature>
<comment type="similarity">
    <text evidence="18">Belongs to the NnrE/AIBP family.</text>
</comment>
<dbReference type="Proteomes" id="UP000059074">
    <property type="component" value="Unassembled WGS sequence"/>
</dbReference>
<evidence type="ECO:0000256" key="5">
    <source>
        <dbReference type="ARBA" id="ARBA00022723"/>
    </source>
</evidence>
<feature type="binding site" evidence="17">
    <location>
        <position position="429"/>
    </location>
    <ligand>
        <name>AMP</name>
        <dbReference type="ChEBI" id="CHEBI:456215"/>
    </ligand>
</feature>
<feature type="domain" description="YjeF C-terminal" evidence="20">
    <location>
        <begin position="213"/>
        <end position="484"/>
    </location>
</feature>
<dbReference type="PROSITE" id="PS51385">
    <property type="entry name" value="YJEF_N"/>
    <property type="match status" value="1"/>
</dbReference>
<keyword evidence="23" id="KW-1185">Reference proteome</keyword>
<evidence type="ECO:0000256" key="14">
    <source>
        <dbReference type="ARBA" id="ARBA00025153"/>
    </source>
</evidence>
<dbReference type="NCBIfam" id="TIGR00196">
    <property type="entry name" value="yjeF_cterm"/>
    <property type="match status" value="1"/>
</dbReference>
<dbReference type="CDD" id="cd01171">
    <property type="entry name" value="YXKO-related"/>
    <property type="match status" value="1"/>
</dbReference>
<keyword evidence="13" id="KW-0511">Multifunctional enzyme</keyword>
<evidence type="ECO:0000256" key="8">
    <source>
        <dbReference type="ARBA" id="ARBA00022857"/>
    </source>
</evidence>
<comment type="catalytic activity">
    <reaction evidence="1 18 19">
        <text>(6R)-NADHX = (6S)-NADHX</text>
        <dbReference type="Rhea" id="RHEA:32215"/>
        <dbReference type="ChEBI" id="CHEBI:64074"/>
        <dbReference type="ChEBI" id="CHEBI:64075"/>
        <dbReference type="EC" id="5.1.99.6"/>
    </reaction>
</comment>
<evidence type="ECO:0000313" key="22">
    <source>
        <dbReference type="EMBL" id="KWT64892.1"/>
    </source>
</evidence>
<evidence type="ECO:0000313" key="23">
    <source>
        <dbReference type="Proteomes" id="UP000059074"/>
    </source>
</evidence>
<dbReference type="HAMAP" id="MF_01965">
    <property type="entry name" value="NADHX_dehydratase"/>
    <property type="match status" value="1"/>
</dbReference>
<keyword evidence="8 17" id="KW-0521">NADP</keyword>
<feature type="binding site" evidence="18">
    <location>
        <position position="53"/>
    </location>
    <ligand>
        <name>K(+)</name>
        <dbReference type="ChEBI" id="CHEBI:29103"/>
    </ligand>
</feature>
<dbReference type="STRING" id="121290.APY04_3132"/>
<dbReference type="Gene3D" id="3.40.50.10260">
    <property type="entry name" value="YjeF N-terminal domain"/>
    <property type="match status" value="1"/>
</dbReference>
<dbReference type="AlphaFoldDB" id="A0A109BAY1"/>
<dbReference type="EMBL" id="LMTR01000084">
    <property type="protein sequence ID" value="KWT64892.1"/>
    <property type="molecule type" value="Genomic_DNA"/>
</dbReference>
<organism evidence="22 23">
    <name type="scientific">Hyphomicrobium sulfonivorans</name>
    <dbReference type="NCBI Taxonomy" id="121290"/>
    <lineage>
        <taxon>Bacteria</taxon>
        <taxon>Pseudomonadati</taxon>
        <taxon>Pseudomonadota</taxon>
        <taxon>Alphaproteobacteria</taxon>
        <taxon>Hyphomicrobiales</taxon>
        <taxon>Hyphomicrobiaceae</taxon>
        <taxon>Hyphomicrobium</taxon>
    </lineage>
</organism>
<dbReference type="GO" id="GO:0052856">
    <property type="term" value="F:NAD(P)HX epimerase activity"/>
    <property type="evidence" value="ECO:0007669"/>
    <property type="project" value="UniProtKB-UniRule"/>
</dbReference>
<dbReference type="PROSITE" id="PS51383">
    <property type="entry name" value="YJEF_C_3"/>
    <property type="match status" value="1"/>
</dbReference>
<comment type="caution">
    <text evidence="22">The sequence shown here is derived from an EMBL/GenBank/DDBJ whole genome shotgun (WGS) entry which is preliminary data.</text>
</comment>
<dbReference type="InterPro" id="IPR030677">
    <property type="entry name" value="Nnr"/>
</dbReference>
<comment type="function">
    <text evidence="18">Catalyzes the epimerization of the S- and R-forms of NAD(P)HX, a damaged form of NAD(P)H that is a result of enzymatic or heat-dependent hydration. This is a prerequisite for the S-specific NAD(P)H-hydrate dehydratase to allow the repair of both epimers of NAD(P)HX.</text>
</comment>
<protein>
    <recommendedName>
        <fullName evidence="19">Bifunctional NAD(P)H-hydrate repair enzyme</fullName>
    </recommendedName>
    <alternativeName>
        <fullName evidence="19">Nicotinamide nucleotide repair protein</fullName>
    </alternativeName>
    <domain>
        <recommendedName>
            <fullName evidence="19">ADP-dependent (S)-NAD(P)H-hydrate dehydratase</fullName>
            <ecNumber evidence="19">4.2.1.136</ecNumber>
        </recommendedName>
        <alternativeName>
            <fullName evidence="19">ADP-dependent NAD(P)HX dehydratase</fullName>
        </alternativeName>
    </domain>
    <domain>
        <recommendedName>
            <fullName evidence="19">NAD(P)H-hydrate epimerase</fullName>
            <ecNumber evidence="19">5.1.99.6</ecNumber>
        </recommendedName>
    </domain>
</protein>
<feature type="binding site" evidence="18">
    <location>
        <position position="113"/>
    </location>
    <ligand>
        <name>K(+)</name>
        <dbReference type="ChEBI" id="CHEBI:29103"/>
    </ligand>
</feature>
<comment type="similarity">
    <text evidence="17">Belongs to the NnrD/CARKD family.</text>
</comment>
<sequence length="489" mass="49373">MGRADHLAVELGVPSLALMENAGAGVAAQARLLLPGGAGRIARIAVLCGPGNNGGDGFVAARLLRDAGLEVRVALLGNVAALKGDAAEMAARWAGEIVPLTADAIAGADLIIDALFGAGLDRPVTGIAAEAIAALNGSGVPVLAVDVPSGLDGNTGQPLGPVVRASHTVTFFRRKPGHLLMPGRALCGGVTVHDIGSPPEVLDRIAIKTWTNGPDLWRDAFPWPRLEGHKYGRGHALVVSGAAAHTGAARLGARGALRAGAGLVTLASPENALIVNASQLTAVMLLPFSGPEGLSGILADRRKNAVLLGPALGVGEETRALVEAALAAGAATVLDADALTSFAGHQAELFAAIASIAERPVVLTPHDGEFQRLFPDLVSAAKPERARQAAARSGAVVVLKGPDTVIAAPDGRVAINDNAPPWLATAGAGDVLGGFTVGLLAQRMPPFEAASAAVWLHGAAAAAFGPGLIAEDLPDWLPQVLRGLIDPVP</sequence>
<feature type="binding site" evidence="18">
    <location>
        <begin position="117"/>
        <end position="123"/>
    </location>
    <ligand>
        <name>(6S)-NADPHX</name>
        <dbReference type="ChEBI" id="CHEBI:64076"/>
    </ligand>
</feature>
<keyword evidence="11 18" id="KW-0413">Isomerase</keyword>
<keyword evidence="9 18" id="KW-0630">Potassium</keyword>
<dbReference type="SUPFAM" id="SSF64153">
    <property type="entry name" value="YjeF N-terminal domain-like"/>
    <property type="match status" value="1"/>
</dbReference>
<feature type="binding site" evidence="17">
    <location>
        <begin position="400"/>
        <end position="404"/>
    </location>
    <ligand>
        <name>AMP</name>
        <dbReference type="ChEBI" id="CHEBI:456215"/>
    </ligand>
</feature>
<proteinExistence type="inferred from homology"/>
<evidence type="ECO:0000256" key="3">
    <source>
        <dbReference type="ARBA" id="ARBA00006001"/>
    </source>
</evidence>
<dbReference type="Gene3D" id="3.40.1190.20">
    <property type="match status" value="1"/>
</dbReference>
<dbReference type="InterPro" id="IPR004443">
    <property type="entry name" value="YjeF_N_dom"/>
</dbReference>
<keyword evidence="7 17" id="KW-0067">ATP-binding</keyword>
<evidence type="ECO:0000256" key="13">
    <source>
        <dbReference type="ARBA" id="ARBA00023268"/>
    </source>
</evidence>
<comment type="similarity">
    <text evidence="4 19">In the C-terminal section; belongs to the NnrD/CARKD family.</text>
</comment>
<evidence type="ECO:0000256" key="10">
    <source>
        <dbReference type="ARBA" id="ARBA00023027"/>
    </source>
</evidence>
<evidence type="ECO:0000256" key="18">
    <source>
        <dbReference type="HAMAP-Rule" id="MF_01966"/>
    </source>
</evidence>
<feature type="binding site" evidence="18">
    <location>
        <position position="149"/>
    </location>
    <ligand>
        <name>K(+)</name>
        <dbReference type="ChEBI" id="CHEBI:29103"/>
    </ligand>
</feature>
<evidence type="ECO:0000256" key="19">
    <source>
        <dbReference type="PIRNR" id="PIRNR017184"/>
    </source>
</evidence>
<dbReference type="InterPro" id="IPR029056">
    <property type="entry name" value="Ribokinase-like"/>
</dbReference>
<evidence type="ECO:0000259" key="20">
    <source>
        <dbReference type="PROSITE" id="PS51383"/>
    </source>
</evidence>
<dbReference type="InterPro" id="IPR036652">
    <property type="entry name" value="YjeF_N_dom_sf"/>
</dbReference>
<evidence type="ECO:0000256" key="12">
    <source>
        <dbReference type="ARBA" id="ARBA00023239"/>
    </source>
</evidence>
<comment type="catalytic activity">
    <reaction evidence="2 18 19">
        <text>(6R)-NADPHX = (6S)-NADPHX</text>
        <dbReference type="Rhea" id="RHEA:32227"/>
        <dbReference type="ChEBI" id="CHEBI:64076"/>
        <dbReference type="ChEBI" id="CHEBI:64077"/>
        <dbReference type="EC" id="5.1.99.6"/>
    </reaction>
</comment>
<evidence type="ECO:0000256" key="6">
    <source>
        <dbReference type="ARBA" id="ARBA00022741"/>
    </source>
</evidence>
<comment type="catalytic activity">
    <reaction evidence="15 17 19">
        <text>(6S)-NADHX + ADP = AMP + phosphate + NADH + H(+)</text>
        <dbReference type="Rhea" id="RHEA:32223"/>
        <dbReference type="ChEBI" id="CHEBI:15378"/>
        <dbReference type="ChEBI" id="CHEBI:43474"/>
        <dbReference type="ChEBI" id="CHEBI:57945"/>
        <dbReference type="ChEBI" id="CHEBI:64074"/>
        <dbReference type="ChEBI" id="CHEBI:456215"/>
        <dbReference type="ChEBI" id="CHEBI:456216"/>
        <dbReference type="EC" id="4.2.1.136"/>
    </reaction>
</comment>
<dbReference type="PATRIC" id="fig|121290.4.peg.985"/>
<evidence type="ECO:0000256" key="16">
    <source>
        <dbReference type="ARBA" id="ARBA00049209"/>
    </source>
</evidence>
<comment type="catalytic activity">
    <reaction evidence="16 17 19">
        <text>(6S)-NADPHX + ADP = AMP + phosphate + NADPH + H(+)</text>
        <dbReference type="Rhea" id="RHEA:32235"/>
        <dbReference type="ChEBI" id="CHEBI:15378"/>
        <dbReference type="ChEBI" id="CHEBI:43474"/>
        <dbReference type="ChEBI" id="CHEBI:57783"/>
        <dbReference type="ChEBI" id="CHEBI:64076"/>
        <dbReference type="ChEBI" id="CHEBI:456215"/>
        <dbReference type="ChEBI" id="CHEBI:456216"/>
        <dbReference type="EC" id="4.2.1.136"/>
    </reaction>
</comment>
<evidence type="ECO:0000256" key="4">
    <source>
        <dbReference type="ARBA" id="ARBA00009524"/>
    </source>
</evidence>
<keyword evidence="12 17" id="KW-0456">Lyase</keyword>
<reference evidence="22 23" key="1">
    <citation type="submission" date="2015-10" db="EMBL/GenBank/DDBJ databases">
        <title>Transcriptomic analysis of a linuron degrading triple-species bacterial consortium.</title>
        <authorList>
            <person name="Albers P."/>
        </authorList>
    </citation>
    <scope>NUCLEOTIDE SEQUENCE [LARGE SCALE GENOMIC DNA]</scope>
    <source>
        <strain evidence="22 23">WDL6</strain>
    </source>
</reference>